<evidence type="ECO:0000313" key="8">
    <source>
        <dbReference type="Proteomes" id="UP000054466"/>
    </source>
</evidence>
<feature type="compositionally biased region" description="Low complexity" evidence="5">
    <location>
        <begin position="35"/>
        <end position="56"/>
    </location>
</feature>
<evidence type="ECO:0000256" key="4">
    <source>
        <dbReference type="PROSITE-ProRule" id="PRU00322"/>
    </source>
</evidence>
<dbReference type="STRING" id="569365.A0A0D1ZNM2"/>
<dbReference type="InterPro" id="IPR036443">
    <property type="entry name" value="Znf_RanBP2_sf"/>
</dbReference>
<feature type="compositionally biased region" description="Polar residues" evidence="5">
    <location>
        <begin position="203"/>
        <end position="212"/>
    </location>
</feature>
<feature type="compositionally biased region" description="Basic residues" evidence="5">
    <location>
        <begin position="362"/>
        <end position="374"/>
    </location>
</feature>
<dbReference type="RefSeq" id="XP_016249727.1">
    <property type="nucleotide sequence ID" value="XM_016392208.1"/>
</dbReference>
<protein>
    <recommendedName>
        <fullName evidence="6">RanBP2-type domain-containing protein</fullName>
    </recommendedName>
</protein>
<proteinExistence type="predicted"/>
<reference evidence="7 8" key="1">
    <citation type="submission" date="2015-01" db="EMBL/GenBank/DDBJ databases">
        <title>The Genome Sequence of Cladophialophora immunda CBS83496.</title>
        <authorList>
            <consortium name="The Broad Institute Genomics Platform"/>
            <person name="Cuomo C."/>
            <person name="de Hoog S."/>
            <person name="Gorbushina A."/>
            <person name="Stielow B."/>
            <person name="Teixiera M."/>
            <person name="Abouelleil A."/>
            <person name="Chapman S.B."/>
            <person name="Priest M."/>
            <person name="Young S.K."/>
            <person name="Wortman J."/>
            <person name="Nusbaum C."/>
            <person name="Birren B."/>
        </authorList>
    </citation>
    <scope>NUCLEOTIDE SEQUENCE [LARGE SCALE GENOMIC DNA]</scope>
    <source>
        <strain evidence="7 8">CBS 83496</strain>
    </source>
</reference>
<dbReference type="InterPro" id="IPR001876">
    <property type="entry name" value="Znf_RanBP2"/>
</dbReference>
<evidence type="ECO:0000259" key="6">
    <source>
        <dbReference type="PROSITE" id="PS50199"/>
    </source>
</evidence>
<feature type="region of interest" description="Disordered" evidence="5">
    <location>
        <begin position="325"/>
        <end position="374"/>
    </location>
</feature>
<feature type="compositionally biased region" description="Acidic residues" evidence="5">
    <location>
        <begin position="165"/>
        <end position="179"/>
    </location>
</feature>
<feature type="compositionally biased region" description="Basic and acidic residues" evidence="5">
    <location>
        <begin position="260"/>
        <end position="272"/>
    </location>
</feature>
<dbReference type="Gene3D" id="4.10.1060.10">
    <property type="entry name" value="Zinc finger, RanBP2-type"/>
    <property type="match status" value="1"/>
</dbReference>
<dbReference type="HOGENOM" id="CLU_043296_1_0_1"/>
<keyword evidence="2 4" id="KW-0863">Zinc-finger</keyword>
<feature type="region of interest" description="Disordered" evidence="5">
    <location>
        <begin position="1"/>
        <end position="116"/>
    </location>
</feature>
<dbReference type="GeneID" id="27344518"/>
<gene>
    <name evidence="7" type="ORF">PV07_05324</name>
</gene>
<evidence type="ECO:0000256" key="2">
    <source>
        <dbReference type="ARBA" id="ARBA00022771"/>
    </source>
</evidence>
<evidence type="ECO:0000256" key="3">
    <source>
        <dbReference type="ARBA" id="ARBA00022833"/>
    </source>
</evidence>
<dbReference type="OrthoDB" id="427960at2759"/>
<dbReference type="SMART" id="SM00547">
    <property type="entry name" value="ZnF_RBZ"/>
    <property type="match status" value="1"/>
</dbReference>
<feature type="region of interest" description="Disordered" evidence="5">
    <location>
        <begin position="128"/>
        <end position="295"/>
    </location>
</feature>
<accession>A0A0D1ZNM2</accession>
<evidence type="ECO:0000313" key="7">
    <source>
        <dbReference type="EMBL" id="KIW29511.1"/>
    </source>
</evidence>
<keyword evidence="1" id="KW-0479">Metal-binding</keyword>
<dbReference type="SUPFAM" id="SSF90209">
    <property type="entry name" value="Ran binding protein zinc finger-like"/>
    <property type="match status" value="1"/>
</dbReference>
<feature type="compositionally biased region" description="Low complexity" evidence="5">
    <location>
        <begin position="67"/>
        <end position="81"/>
    </location>
</feature>
<dbReference type="AlphaFoldDB" id="A0A0D1ZNM2"/>
<feature type="compositionally biased region" description="Polar residues" evidence="5">
    <location>
        <begin position="1"/>
        <end position="26"/>
    </location>
</feature>
<sequence>MAGFSTPTQNARTPSQQQPKQMSSRLLNMKFMQRAAAATPSATTSPASSTAQTPATEPLAKRRRVDSTTSSPAASTPGTPSNGLVHLGRSNPIVSQSTGLGIASRGGTSTFTRYEGADTEWVLDLKMRFPGDKRVKPPPDKDANADDHGSNLQASRFGVLNGRSEEEEEGDAAEEEEDIWNNQRPSGRQTFGSFDKKRKSRSTNRQDQGQYENDQDLSSASDSDSDGESEAGIPDPSNISTPRQGRGAAKATAEIDSDEEMNRVRMAIEQKHRSMAGSGHLARNVSSSGKFSSLRPEAGDWKCNAAGCKFYNFASNVFCMRCGAPRTSHSAHASPAGSVSARDGEQAGNKRKREQGSQQTGSKKKKNKKARKTM</sequence>
<name>A0A0D1ZNM2_9EURO</name>
<evidence type="ECO:0000256" key="1">
    <source>
        <dbReference type="ARBA" id="ARBA00022723"/>
    </source>
</evidence>
<feature type="compositionally biased region" description="Polar residues" evidence="5">
    <location>
        <begin position="180"/>
        <end position="192"/>
    </location>
</feature>
<organism evidence="7 8">
    <name type="scientific">Cladophialophora immunda</name>
    <dbReference type="NCBI Taxonomy" id="569365"/>
    <lineage>
        <taxon>Eukaryota</taxon>
        <taxon>Fungi</taxon>
        <taxon>Dikarya</taxon>
        <taxon>Ascomycota</taxon>
        <taxon>Pezizomycotina</taxon>
        <taxon>Eurotiomycetes</taxon>
        <taxon>Chaetothyriomycetidae</taxon>
        <taxon>Chaetothyriales</taxon>
        <taxon>Herpotrichiellaceae</taxon>
        <taxon>Cladophialophora</taxon>
    </lineage>
</organism>
<dbReference type="Proteomes" id="UP000054466">
    <property type="component" value="Unassembled WGS sequence"/>
</dbReference>
<feature type="domain" description="RanBP2-type" evidence="6">
    <location>
        <begin position="297"/>
        <end position="328"/>
    </location>
</feature>
<feature type="compositionally biased region" description="Basic and acidic residues" evidence="5">
    <location>
        <begin position="128"/>
        <end position="149"/>
    </location>
</feature>
<keyword evidence="8" id="KW-1185">Reference proteome</keyword>
<keyword evidence="3" id="KW-0862">Zinc</keyword>
<dbReference type="VEuPathDB" id="FungiDB:PV07_05324"/>
<dbReference type="PROSITE" id="PS50199">
    <property type="entry name" value="ZF_RANBP2_2"/>
    <property type="match status" value="1"/>
</dbReference>
<evidence type="ECO:0000256" key="5">
    <source>
        <dbReference type="SAM" id="MobiDB-lite"/>
    </source>
</evidence>
<dbReference type="PROSITE" id="PS01358">
    <property type="entry name" value="ZF_RANBP2_1"/>
    <property type="match status" value="1"/>
</dbReference>
<dbReference type="EMBL" id="KN847042">
    <property type="protein sequence ID" value="KIW29511.1"/>
    <property type="molecule type" value="Genomic_DNA"/>
</dbReference>
<dbReference type="GO" id="GO:0008270">
    <property type="term" value="F:zinc ion binding"/>
    <property type="evidence" value="ECO:0007669"/>
    <property type="project" value="UniProtKB-KW"/>
</dbReference>